<accession>A0AAE9DPC1</accession>
<dbReference type="EMBL" id="CP090891">
    <property type="protein sequence ID" value="ULU09250.1"/>
    <property type="molecule type" value="Genomic_DNA"/>
</dbReference>
<protein>
    <submittedName>
        <fullName evidence="1">Uncharacterized protein</fullName>
    </submittedName>
</protein>
<proteinExistence type="predicted"/>
<name>A0AAE9DPC1_CAEBR</name>
<organism evidence="1 2">
    <name type="scientific">Caenorhabditis briggsae</name>
    <dbReference type="NCBI Taxonomy" id="6238"/>
    <lineage>
        <taxon>Eukaryota</taxon>
        <taxon>Metazoa</taxon>
        <taxon>Ecdysozoa</taxon>
        <taxon>Nematoda</taxon>
        <taxon>Chromadorea</taxon>
        <taxon>Rhabditida</taxon>
        <taxon>Rhabditina</taxon>
        <taxon>Rhabditomorpha</taxon>
        <taxon>Rhabditoidea</taxon>
        <taxon>Rhabditidae</taxon>
        <taxon>Peloderinae</taxon>
        <taxon>Caenorhabditis</taxon>
    </lineage>
</organism>
<reference evidence="1 2" key="1">
    <citation type="submission" date="2022-05" db="EMBL/GenBank/DDBJ databases">
        <title>Chromosome-level reference genomes for two strains of Caenorhabditis briggsae: an improved platform for comparative genomics.</title>
        <authorList>
            <person name="Stevens L."/>
            <person name="Andersen E.C."/>
        </authorList>
    </citation>
    <scope>NUCLEOTIDE SEQUENCE [LARGE SCALE GENOMIC DNA]</scope>
    <source>
        <strain evidence="1">QX1410_ONT</strain>
        <tissue evidence="1">Whole-organism</tissue>
    </source>
</reference>
<dbReference type="AlphaFoldDB" id="A0AAE9DPC1"/>
<gene>
    <name evidence="1" type="ORF">L3Y34_013984</name>
</gene>
<evidence type="ECO:0000313" key="1">
    <source>
        <dbReference type="EMBL" id="ULU09250.1"/>
    </source>
</evidence>
<dbReference type="PANTHER" id="PTHR36936:SF2">
    <property type="entry name" value="C2H2-TYPE DOMAIN-CONTAINING PROTEIN"/>
    <property type="match status" value="1"/>
</dbReference>
<dbReference type="PANTHER" id="PTHR36936">
    <property type="entry name" value="PROTEIN CBG25168"/>
    <property type="match status" value="1"/>
</dbReference>
<dbReference type="Proteomes" id="UP000827892">
    <property type="component" value="Chromosome I"/>
</dbReference>
<sequence length="236" mass="27088">MTTKNTLFQFQNKPISLEDLEALYANGSVTPDDSISITERTRSVTYEISFLIYLYGEEHPFRRIPRPEISKNVGGAFGELGTFTEISIPFETIPLLSSYHGINKKKLEVEDIQLLKNLFENVGKAKELLAEDLLFHKVFDVCLQRQVKDCKVCNHAILTKSFRKSLGHIFSEEHLSKLRGISNREINFYINTFGLESMIREQKIGNWQQVLALKNLSTRVPLVDFDIQSEIVPEFS</sequence>
<evidence type="ECO:0000313" key="2">
    <source>
        <dbReference type="Proteomes" id="UP000827892"/>
    </source>
</evidence>